<accession>A0A095U2S5</accession>
<protein>
    <submittedName>
        <fullName evidence="1">Uncharacterized protein</fullName>
    </submittedName>
</protein>
<name>A0A095U2S5_9FLAO</name>
<reference evidence="1 2" key="1">
    <citation type="submission" date="2014-09" db="EMBL/GenBank/DDBJ databases">
        <title>Whole Genome Shotgun of Flavobacterium aquatile LMG 4008.</title>
        <authorList>
            <person name="Gale A.N."/>
            <person name="Pipes S.E."/>
            <person name="Newman J.D."/>
        </authorList>
    </citation>
    <scope>NUCLEOTIDE SEQUENCE [LARGE SCALE GENOMIC DNA]</scope>
    <source>
        <strain evidence="1 2">LMG 4008</strain>
    </source>
</reference>
<dbReference type="STRING" id="1453498.LG45_04510"/>
<evidence type="ECO:0000313" key="1">
    <source>
        <dbReference type="EMBL" id="KGD68908.1"/>
    </source>
</evidence>
<dbReference type="EMBL" id="JRHH01000002">
    <property type="protein sequence ID" value="KGD68908.1"/>
    <property type="molecule type" value="Genomic_DNA"/>
</dbReference>
<dbReference type="Proteomes" id="UP000029554">
    <property type="component" value="Unassembled WGS sequence"/>
</dbReference>
<keyword evidence="2" id="KW-1185">Reference proteome</keyword>
<sequence>MKFILAFLFLLICIFSQTLTLTGVISDDISKPLESANIIAKPLQEKATLKFYNFVEIILQHFKTANKIKILQL</sequence>
<comment type="caution">
    <text evidence="1">The sequence shown here is derived from an EMBL/GenBank/DDBJ whole genome shotgun (WGS) entry which is preliminary data.</text>
</comment>
<dbReference type="AlphaFoldDB" id="A0A095U2S5"/>
<organism evidence="1 2">
    <name type="scientific">Flavobacterium aquatile LMG 4008 = ATCC 11947</name>
    <dbReference type="NCBI Taxonomy" id="1453498"/>
    <lineage>
        <taxon>Bacteria</taxon>
        <taxon>Pseudomonadati</taxon>
        <taxon>Bacteroidota</taxon>
        <taxon>Flavobacteriia</taxon>
        <taxon>Flavobacteriales</taxon>
        <taxon>Flavobacteriaceae</taxon>
        <taxon>Flavobacterium</taxon>
    </lineage>
</organism>
<proteinExistence type="predicted"/>
<gene>
    <name evidence="1" type="ORF">LG45_04510</name>
</gene>
<evidence type="ECO:0000313" key="2">
    <source>
        <dbReference type="Proteomes" id="UP000029554"/>
    </source>
</evidence>